<protein>
    <submittedName>
        <fullName evidence="2">IS630 family transposase</fullName>
    </submittedName>
</protein>
<dbReference type="Pfam" id="PF13358">
    <property type="entry name" value="DDE_3"/>
    <property type="match status" value="1"/>
</dbReference>
<dbReference type="EMBL" id="CP073041">
    <property type="protein sequence ID" value="UXE64916.1"/>
    <property type="molecule type" value="Genomic_DNA"/>
</dbReference>
<dbReference type="InterPro" id="IPR036397">
    <property type="entry name" value="RNaseH_sf"/>
</dbReference>
<feature type="domain" description="Tc1-like transposase DDE" evidence="1">
    <location>
        <begin position="174"/>
        <end position="313"/>
    </location>
</feature>
<dbReference type="Gene3D" id="3.30.420.10">
    <property type="entry name" value="Ribonuclease H-like superfamily/Ribonuclease H"/>
    <property type="match status" value="1"/>
</dbReference>
<dbReference type="NCBIfam" id="NF033545">
    <property type="entry name" value="transpos_IS630"/>
    <property type="match status" value="1"/>
</dbReference>
<name>A0A977PZ89_9CYAN</name>
<proteinExistence type="predicted"/>
<dbReference type="GO" id="GO:0003676">
    <property type="term" value="F:nucleic acid binding"/>
    <property type="evidence" value="ECO:0007669"/>
    <property type="project" value="InterPro"/>
</dbReference>
<dbReference type="AlphaFoldDB" id="A0A977PZ89"/>
<dbReference type="InterPro" id="IPR009057">
    <property type="entry name" value="Homeodomain-like_sf"/>
</dbReference>
<dbReference type="InterPro" id="IPR038717">
    <property type="entry name" value="Tc1-like_DDE_dom"/>
</dbReference>
<gene>
    <name evidence="2" type="ORF">KA717_38460</name>
</gene>
<dbReference type="Proteomes" id="UP001065613">
    <property type="component" value="Chromosome"/>
</dbReference>
<dbReference type="KEGG" id="wna:KA717_38460"/>
<dbReference type="SUPFAM" id="SSF46689">
    <property type="entry name" value="Homeodomain-like"/>
    <property type="match status" value="1"/>
</dbReference>
<evidence type="ECO:0000259" key="1">
    <source>
        <dbReference type="Pfam" id="PF13358"/>
    </source>
</evidence>
<sequence length="332" mass="39982">MKFICDLSWDTKKMLERIYKQSKHHQTRQRAKCLLLSLKGTPIKELMKIFEVTRKTIYNWFSSWEENKLLGLYDRAGRGRKPKLTKEQEKQVKEWVKEDPKNLKNVQIKIEKEWDYKISKDTIKRIKRTIKKFDMRWKRMKRGLSKSAAAWELEVKLPKIKELKEQDEKGEIDLRYFDEAGWGMRACIPYGWQEKDEPVILKDVEGKRINVIGVMNVRNELYYEQHEKNINSEMIISFIDKFSEKKTVLLMDQATIHTSDKVMEKIEEWKEKNLEIFWLPAYSPKLNLIEILWKFIKYEWVEVSAYESKKSLRNYLTKVLEGFGTEYVINFA</sequence>
<dbReference type="Pfam" id="PF13565">
    <property type="entry name" value="HTH_32"/>
    <property type="match status" value="1"/>
</dbReference>
<organism evidence="2">
    <name type="scientific">Woronichinia naegeliana WA131</name>
    <dbReference type="NCBI Taxonomy" id="2824559"/>
    <lineage>
        <taxon>Bacteria</taxon>
        <taxon>Bacillati</taxon>
        <taxon>Cyanobacteriota</taxon>
        <taxon>Cyanophyceae</taxon>
        <taxon>Synechococcales</taxon>
        <taxon>Coelosphaeriaceae</taxon>
        <taxon>Woronichinia</taxon>
    </lineage>
</organism>
<dbReference type="InterPro" id="IPR047655">
    <property type="entry name" value="Transpos_IS630-like"/>
</dbReference>
<evidence type="ECO:0000313" key="2">
    <source>
        <dbReference type="EMBL" id="UXE64916.1"/>
    </source>
</evidence>
<reference evidence="2" key="1">
    <citation type="submission" date="2021-04" db="EMBL/GenBank/DDBJ databases">
        <title>Genome sequence of Woronichinia naegeliana from Washington state freshwater lake bloom.</title>
        <authorList>
            <person name="Dreher T.W."/>
        </authorList>
    </citation>
    <scope>NUCLEOTIDE SEQUENCE</scope>
    <source>
        <strain evidence="2">WA131</strain>
    </source>
</reference>
<accession>A0A977PZ89</accession>